<comment type="caution">
    <text evidence="10">The sequence shown here is derived from an EMBL/GenBank/DDBJ whole genome shotgun (WGS) entry which is preliminary data.</text>
</comment>
<evidence type="ECO:0000313" key="11">
    <source>
        <dbReference type="Proteomes" id="UP000290657"/>
    </source>
</evidence>
<evidence type="ECO:0000256" key="5">
    <source>
        <dbReference type="ARBA" id="ARBA00022553"/>
    </source>
</evidence>
<name>A0A4Q0XVP2_9BACT</name>
<dbReference type="EC" id="2.7.13.3" evidence="3"/>
<keyword evidence="7 8" id="KW-1133">Transmembrane helix</keyword>
<feature type="domain" description="Histidine kinase" evidence="9">
    <location>
        <begin position="368"/>
        <end position="590"/>
    </location>
</feature>
<dbReference type="CDD" id="cd00082">
    <property type="entry name" value="HisKA"/>
    <property type="match status" value="1"/>
</dbReference>
<feature type="transmembrane region" description="Helical" evidence="8">
    <location>
        <begin position="7"/>
        <end position="27"/>
    </location>
</feature>
<dbReference type="PANTHER" id="PTHR43065">
    <property type="entry name" value="SENSOR HISTIDINE KINASE"/>
    <property type="match status" value="1"/>
</dbReference>
<comment type="catalytic activity">
    <reaction evidence="1">
        <text>ATP + protein L-histidine = ADP + protein N-phospho-L-histidine.</text>
        <dbReference type="EC" id="2.7.13.3"/>
    </reaction>
</comment>
<dbReference type="Proteomes" id="UP000290657">
    <property type="component" value="Unassembled WGS sequence"/>
</dbReference>
<dbReference type="GO" id="GO:0000155">
    <property type="term" value="F:phosphorelay sensor kinase activity"/>
    <property type="evidence" value="ECO:0007669"/>
    <property type="project" value="InterPro"/>
</dbReference>
<keyword evidence="4" id="KW-1003">Cell membrane</keyword>
<keyword evidence="11" id="KW-1185">Reference proteome</keyword>
<dbReference type="InterPro" id="IPR036097">
    <property type="entry name" value="HisK_dim/P_sf"/>
</dbReference>
<comment type="subcellular location">
    <subcellularLocation>
        <location evidence="2">Cell membrane</location>
        <topology evidence="2">Multi-pass membrane protein</topology>
    </subcellularLocation>
</comment>
<proteinExistence type="predicted"/>
<feature type="transmembrane region" description="Helical" evidence="8">
    <location>
        <begin position="293"/>
        <end position="316"/>
    </location>
</feature>
<dbReference type="PROSITE" id="PS50109">
    <property type="entry name" value="HIS_KIN"/>
    <property type="match status" value="1"/>
</dbReference>
<dbReference type="InterPro" id="IPR003661">
    <property type="entry name" value="HisK_dim/P_dom"/>
</dbReference>
<dbReference type="PRINTS" id="PR00344">
    <property type="entry name" value="BCTRLSENSOR"/>
</dbReference>
<sequence length="590" mass="68254">MTEKRKNINYLLYTIIITLIVFSLFAFKELLGSIENIEEDIFQTQAHTNEKNMQSLMSDKQNSTLSIALVLSQDRSVQNFLLNGEGVKVQMEQLSQLLKEKTHYRSTWIHIIDKNGTSLYRSWTKKAGDNVLNVRKDLQRMHQNPKIMNTISTGIFDMTFKSMVPIFKNETFIGSVEVITKFNSITKKIQADGIEPIILVDKTYKNQLKKPYTKLFIDDYYVANINVNSKIVDYVRQKGVERFWAKNSYETMDGYFVSYYHIKDIDGKLMATTVFFSPLHEVQTGHLDYFKNIALVLSFSAIVGFVLSMVLIYNYLKRQEQVNLNSVLRTYNQKLKSKIKKEIENSRKKDIIVAQQSRLVALGEMIGNIAHQWRQPLSAISTATSGLQIKYEFGNLNKEEFLELTNGIMHNTKFLSDTIEDFRTFFQKDKEQVNFSLSTLVFETYNIIKALYNTQHIDVFFDLDESIMYRGYKSELSQVLLNLFNNSKDALAQVSNENKMVYIKTYETKEALFLEFHDSGGGVDEQYNEKIFDPYFTTKHQSNGTGIGLYMSKEIISKHFDGDISNQNAHFVVDGKEYFGANFVIVLPKV</sequence>
<dbReference type="SUPFAM" id="SSF55874">
    <property type="entry name" value="ATPase domain of HSP90 chaperone/DNA topoisomerase II/histidine kinase"/>
    <property type="match status" value="1"/>
</dbReference>
<keyword evidence="8" id="KW-0472">Membrane</keyword>
<keyword evidence="6 8" id="KW-0812">Transmembrane</keyword>
<dbReference type="InterPro" id="IPR036890">
    <property type="entry name" value="HATPase_C_sf"/>
</dbReference>
<dbReference type="Pfam" id="PF14827">
    <property type="entry name" value="dCache_3"/>
    <property type="match status" value="1"/>
</dbReference>
<dbReference type="SUPFAM" id="SSF47384">
    <property type="entry name" value="Homodimeric domain of signal transducing histidine kinase"/>
    <property type="match status" value="1"/>
</dbReference>
<gene>
    <name evidence="10" type="ORF">CRV04_02640</name>
</gene>
<dbReference type="InterPro" id="IPR005467">
    <property type="entry name" value="His_kinase_dom"/>
</dbReference>
<organism evidence="10 11">
    <name type="scientific">Candidatus Marinarcus aquaticus</name>
    <dbReference type="NCBI Taxonomy" id="2044504"/>
    <lineage>
        <taxon>Bacteria</taxon>
        <taxon>Pseudomonadati</taxon>
        <taxon>Campylobacterota</taxon>
        <taxon>Epsilonproteobacteria</taxon>
        <taxon>Campylobacterales</taxon>
        <taxon>Arcobacteraceae</taxon>
        <taxon>Candidatus Marinarcus</taxon>
    </lineage>
</organism>
<evidence type="ECO:0000256" key="1">
    <source>
        <dbReference type="ARBA" id="ARBA00000085"/>
    </source>
</evidence>
<dbReference type="PANTHER" id="PTHR43065:SF42">
    <property type="entry name" value="TWO-COMPONENT SENSOR PPRA"/>
    <property type="match status" value="1"/>
</dbReference>
<dbReference type="Pfam" id="PF02518">
    <property type="entry name" value="HATPase_c"/>
    <property type="match status" value="1"/>
</dbReference>
<evidence type="ECO:0000256" key="6">
    <source>
        <dbReference type="ARBA" id="ARBA00022692"/>
    </source>
</evidence>
<evidence type="ECO:0000256" key="8">
    <source>
        <dbReference type="SAM" id="Phobius"/>
    </source>
</evidence>
<accession>A0A4Q0XVP2</accession>
<dbReference type="Gene3D" id="1.10.287.130">
    <property type="match status" value="1"/>
</dbReference>
<dbReference type="RefSeq" id="WP_128995116.1">
    <property type="nucleotide sequence ID" value="NZ_PDKN01000002.1"/>
</dbReference>
<dbReference type="Pfam" id="PF00512">
    <property type="entry name" value="HisKA"/>
    <property type="match status" value="1"/>
</dbReference>
<dbReference type="SMART" id="SM00388">
    <property type="entry name" value="HisKA"/>
    <property type="match status" value="1"/>
</dbReference>
<dbReference type="Gene3D" id="3.30.450.20">
    <property type="entry name" value="PAS domain"/>
    <property type="match status" value="1"/>
</dbReference>
<evidence type="ECO:0000256" key="3">
    <source>
        <dbReference type="ARBA" id="ARBA00012438"/>
    </source>
</evidence>
<evidence type="ECO:0000256" key="7">
    <source>
        <dbReference type="ARBA" id="ARBA00022989"/>
    </source>
</evidence>
<evidence type="ECO:0000313" key="10">
    <source>
        <dbReference type="EMBL" id="RXJ59931.1"/>
    </source>
</evidence>
<dbReference type="InterPro" id="IPR003594">
    <property type="entry name" value="HATPase_dom"/>
</dbReference>
<dbReference type="SUPFAM" id="SSF103190">
    <property type="entry name" value="Sensory domain-like"/>
    <property type="match status" value="1"/>
</dbReference>
<dbReference type="AlphaFoldDB" id="A0A4Q0XVP2"/>
<evidence type="ECO:0000259" key="9">
    <source>
        <dbReference type="PROSITE" id="PS50109"/>
    </source>
</evidence>
<dbReference type="EMBL" id="PDKN01000002">
    <property type="protein sequence ID" value="RXJ59931.1"/>
    <property type="molecule type" value="Genomic_DNA"/>
</dbReference>
<dbReference type="OrthoDB" id="9772835at2"/>
<protein>
    <recommendedName>
        <fullName evidence="3">histidine kinase</fullName>
        <ecNumber evidence="3">2.7.13.3</ecNumber>
    </recommendedName>
</protein>
<evidence type="ECO:0000256" key="2">
    <source>
        <dbReference type="ARBA" id="ARBA00004651"/>
    </source>
</evidence>
<dbReference type="InterPro" id="IPR029151">
    <property type="entry name" value="Sensor-like_sf"/>
</dbReference>
<dbReference type="GO" id="GO:0005886">
    <property type="term" value="C:plasma membrane"/>
    <property type="evidence" value="ECO:0007669"/>
    <property type="project" value="UniProtKB-SubCell"/>
</dbReference>
<evidence type="ECO:0000256" key="4">
    <source>
        <dbReference type="ARBA" id="ARBA00022475"/>
    </source>
</evidence>
<dbReference type="SMART" id="SM00387">
    <property type="entry name" value="HATPase_c"/>
    <property type="match status" value="1"/>
</dbReference>
<dbReference type="Gene3D" id="3.30.565.10">
    <property type="entry name" value="Histidine kinase-like ATPase, C-terminal domain"/>
    <property type="match status" value="1"/>
</dbReference>
<dbReference type="InterPro" id="IPR029150">
    <property type="entry name" value="dCache_3"/>
</dbReference>
<dbReference type="InterPro" id="IPR004358">
    <property type="entry name" value="Sig_transdc_His_kin-like_C"/>
</dbReference>
<reference evidence="10 11" key="1">
    <citation type="submission" date="2017-10" db="EMBL/GenBank/DDBJ databases">
        <title>Genomics of the genus Arcobacter.</title>
        <authorList>
            <person name="Perez-Cataluna A."/>
            <person name="Figueras M.J."/>
        </authorList>
    </citation>
    <scope>NUCLEOTIDE SEQUENCE [LARGE SCALE GENOMIC DNA]</scope>
    <source>
        <strain evidence="10 11">CECT 8987</strain>
    </source>
</reference>
<keyword evidence="5" id="KW-0597">Phosphoprotein</keyword>